<protein>
    <submittedName>
        <fullName evidence="1">Uncharacterized protein</fullName>
    </submittedName>
</protein>
<name>A0A9Q1BA43_HOLLE</name>
<evidence type="ECO:0000313" key="1">
    <source>
        <dbReference type="EMBL" id="KAJ8017793.1"/>
    </source>
</evidence>
<organism evidence="1 2">
    <name type="scientific">Holothuria leucospilota</name>
    <name type="common">Black long sea cucumber</name>
    <name type="synonym">Mertensiothuria leucospilota</name>
    <dbReference type="NCBI Taxonomy" id="206669"/>
    <lineage>
        <taxon>Eukaryota</taxon>
        <taxon>Metazoa</taxon>
        <taxon>Echinodermata</taxon>
        <taxon>Eleutherozoa</taxon>
        <taxon>Echinozoa</taxon>
        <taxon>Holothuroidea</taxon>
        <taxon>Aspidochirotacea</taxon>
        <taxon>Aspidochirotida</taxon>
        <taxon>Holothuriidae</taxon>
        <taxon>Holothuria</taxon>
    </lineage>
</organism>
<reference evidence="1" key="1">
    <citation type="submission" date="2021-10" db="EMBL/GenBank/DDBJ databases">
        <title>Tropical sea cucumber genome reveals ecological adaptation and Cuvierian tubules defense mechanism.</title>
        <authorList>
            <person name="Chen T."/>
        </authorList>
    </citation>
    <scope>NUCLEOTIDE SEQUENCE</scope>
    <source>
        <strain evidence="1">Nanhai2018</strain>
        <tissue evidence="1">Muscle</tissue>
    </source>
</reference>
<dbReference type="Proteomes" id="UP001152320">
    <property type="component" value="Unassembled WGS sequence"/>
</dbReference>
<keyword evidence="2" id="KW-1185">Reference proteome</keyword>
<proteinExistence type="predicted"/>
<gene>
    <name evidence="1" type="ORF">HOLleu_44566</name>
</gene>
<evidence type="ECO:0000313" key="2">
    <source>
        <dbReference type="Proteomes" id="UP001152320"/>
    </source>
</evidence>
<dbReference type="InterPro" id="IPR011029">
    <property type="entry name" value="DEATH-like_dom_sf"/>
</dbReference>
<dbReference type="EMBL" id="JAIZAY010000997">
    <property type="protein sequence ID" value="KAJ8017793.1"/>
    <property type="molecule type" value="Genomic_DNA"/>
</dbReference>
<comment type="caution">
    <text evidence="1">The sequence shown here is derived from an EMBL/GenBank/DDBJ whole genome shotgun (WGS) entry which is preliminary data.</text>
</comment>
<sequence length="94" mass="10696">MATEKSKYISEEFSNLFGKLLRELDLADVKKLLTYFDMVEKDSEINSTLDFLIILSNSGKFSSDNVSDLLTALQKSDMKTAERSVKTYLQKTSK</sequence>
<dbReference type="AlphaFoldDB" id="A0A9Q1BA43"/>
<accession>A0A9Q1BA43</accession>
<dbReference type="Gene3D" id="1.10.533.10">
    <property type="entry name" value="Death Domain, Fas"/>
    <property type="match status" value="1"/>
</dbReference>